<dbReference type="EMBL" id="AHMI02000035">
    <property type="protein sequence ID" value="EMY16277.1"/>
    <property type="molecule type" value="Genomic_DNA"/>
</dbReference>
<comment type="caution">
    <text evidence="1">The sequence shown here is derived from an EMBL/GenBank/DDBJ whole genome shotgun (WGS) entry which is preliminary data.</text>
</comment>
<dbReference type="Proteomes" id="UP000012249">
    <property type="component" value="Unassembled WGS sequence"/>
</dbReference>
<accession>N1UAZ4</accession>
<protein>
    <submittedName>
        <fullName evidence="1">Uncharacterized protein</fullName>
    </submittedName>
</protein>
<evidence type="ECO:0000313" key="1">
    <source>
        <dbReference type="EMBL" id="EMY16277.1"/>
    </source>
</evidence>
<sequence length="56" mass="7181">MLFFRKNFENRFKNKFVPISEKCFRLVIFSIFFSSNFRYLYKKIWYRNERLAVLQR</sequence>
<dbReference type="AlphaFoldDB" id="N1UAZ4"/>
<reference evidence="1 2" key="1">
    <citation type="submission" date="2013-02" db="EMBL/GenBank/DDBJ databases">
        <authorList>
            <person name="Harkins D.M."/>
            <person name="Durkin A.S."/>
            <person name="Brinkac L.M."/>
            <person name="Haft D.H."/>
            <person name="Selengut J.D."/>
            <person name="Sanka R."/>
            <person name="DePew J."/>
            <person name="Purushe J."/>
            <person name="Haake D.A."/>
            <person name="Matsunaga J."/>
            <person name="Vinetz J.M."/>
            <person name="Sutton G.G."/>
            <person name="Nierman W.C."/>
            <person name="Fouts D.E."/>
        </authorList>
    </citation>
    <scope>NUCLEOTIDE SEQUENCE [LARGE SCALE GENOMIC DNA]</scope>
    <source>
        <strain evidence="1 2">Ecochallenge</strain>
    </source>
</reference>
<gene>
    <name evidence="1" type="ORF">LEP1GSC043_2343</name>
</gene>
<name>N1UAZ4_9LEPT</name>
<evidence type="ECO:0000313" key="2">
    <source>
        <dbReference type="Proteomes" id="UP000012249"/>
    </source>
</evidence>
<proteinExistence type="predicted"/>
<organism evidence="1 2">
    <name type="scientific">Leptospira weilii str. Ecochallenge</name>
    <dbReference type="NCBI Taxonomy" id="1049986"/>
    <lineage>
        <taxon>Bacteria</taxon>
        <taxon>Pseudomonadati</taxon>
        <taxon>Spirochaetota</taxon>
        <taxon>Spirochaetia</taxon>
        <taxon>Leptospirales</taxon>
        <taxon>Leptospiraceae</taxon>
        <taxon>Leptospira</taxon>
    </lineage>
</organism>